<dbReference type="HOGENOM" id="CLU_2150750_0_0_1"/>
<dbReference type="KEGG" id="ptm:GSPATT00027066001"/>
<dbReference type="AlphaFoldDB" id="A0EHF1"/>
<dbReference type="Proteomes" id="UP000000600">
    <property type="component" value="Unassembled WGS sequence"/>
</dbReference>
<reference evidence="1 2" key="1">
    <citation type="journal article" date="2006" name="Nature">
        <title>Global trends of whole-genome duplications revealed by the ciliate Paramecium tetraurelia.</title>
        <authorList>
            <consortium name="Genoscope"/>
            <person name="Aury J.-M."/>
            <person name="Jaillon O."/>
            <person name="Duret L."/>
            <person name="Noel B."/>
            <person name="Jubin C."/>
            <person name="Porcel B.M."/>
            <person name="Segurens B."/>
            <person name="Daubin V."/>
            <person name="Anthouard V."/>
            <person name="Aiach N."/>
            <person name="Arnaiz O."/>
            <person name="Billaut A."/>
            <person name="Beisson J."/>
            <person name="Blanc I."/>
            <person name="Bouhouche K."/>
            <person name="Camara F."/>
            <person name="Duharcourt S."/>
            <person name="Guigo R."/>
            <person name="Gogendeau D."/>
            <person name="Katinka M."/>
            <person name="Keller A.-M."/>
            <person name="Kissmehl R."/>
            <person name="Klotz C."/>
            <person name="Koll F."/>
            <person name="Le Moue A."/>
            <person name="Lepere C."/>
            <person name="Malinsky S."/>
            <person name="Nowacki M."/>
            <person name="Nowak J.K."/>
            <person name="Plattner H."/>
            <person name="Poulain J."/>
            <person name="Ruiz F."/>
            <person name="Serrano V."/>
            <person name="Zagulski M."/>
            <person name="Dessen P."/>
            <person name="Betermier M."/>
            <person name="Weissenbach J."/>
            <person name="Scarpelli C."/>
            <person name="Schachter V."/>
            <person name="Sperling L."/>
            <person name="Meyer E."/>
            <person name="Cohen J."/>
            <person name="Wincker P."/>
        </authorList>
    </citation>
    <scope>NUCLEOTIDE SEQUENCE [LARGE SCALE GENOMIC DNA]</scope>
    <source>
        <strain evidence="1 2">Stock d4-2</strain>
    </source>
</reference>
<dbReference type="GeneID" id="5047900"/>
<gene>
    <name evidence="1" type="ORF">GSPATT00027066001</name>
</gene>
<evidence type="ECO:0000313" key="1">
    <source>
        <dbReference type="EMBL" id="CAK94742.1"/>
    </source>
</evidence>
<dbReference type="EMBL" id="CT868679">
    <property type="protein sequence ID" value="CAK94742.1"/>
    <property type="molecule type" value="Genomic_DNA"/>
</dbReference>
<name>A0EHF1_PARTE</name>
<accession>A0EHF1</accession>
<dbReference type="InParanoid" id="A0EHF1"/>
<organism evidence="1 2">
    <name type="scientific">Paramecium tetraurelia</name>
    <dbReference type="NCBI Taxonomy" id="5888"/>
    <lineage>
        <taxon>Eukaryota</taxon>
        <taxon>Sar</taxon>
        <taxon>Alveolata</taxon>
        <taxon>Ciliophora</taxon>
        <taxon>Intramacronucleata</taxon>
        <taxon>Oligohymenophorea</taxon>
        <taxon>Peniculida</taxon>
        <taxon>Parameciidae</taxon>
        <taxon>Paramecium</taxon>
    </lineage>
</organism>
<dbReference type="OrthoDB" id="10498116at2759"/>
<proteinExistence type="predicted"/>
<evidence type="ECO:0000313" key="2">
    <source>
        <dbReference type="Proteomes" id="UP000000600"/>
    </source>
</evidence>
<protein>
    <submittedName>
        <fullName evidence="1">Uncharacterized protein</fullName>
    </submittedName>
</protein>
<keyword evidence="2" id="KW-1185">Reference proteome</keyword>
<dbReference type="RefSeq" id="XP_001462115.1">
    <property type="nucleotide sequence ID" value="XM_001462078.1"/>
</dbReference>
<sequence>MIILEYSYIQILLPLIVEGEFWKRMPNYKESLKIFVSILHNLFIESFQNLPSAQQDIIPDDVYFLVSQKKELGSIVRFQQKPNRWILLIDKLQASQIFLQQRWGCFGIIQQS</sequence>